<keyword evidence="9 14" id="KW-0472">Membrane</keyword>
<dbReference type="PROSITE" id="PS51758">
    <property type="entry name" value="LETM1_RBD"/>
    <property type="match status" value="1"/>
</dbReference>
<feature type="compositionally biased region" description="Low complexity" evidence="13">
    <location>
        <begin position="59"/>
        <end position="71"/>
    </location>
</feature>
<keyword evidence="7 14" id="KW-1133">Transmembrane helix</keyword>
<feature type="compositionally biased region" description="Basic residues" evidence="13">
    <location>
        <begin position="39"/>
        <end position="58"/>
    </location>
</feature>
<feature type="region of interest" description="Disordered" evidence="13">
    <location>
        <begin position="685"/>
        <end position="711"/>
    </location>
</feature>
<keyword evidence="18" id="KW-1185">Reference proteome</keyword>
<accession>A0A197JHP0</accession>
<evidence type="ECO:0000256" key="11">
    <source>
        <dbReference type="PROSITE-ProRule" id="PRU01094"/>
    </source>
</evidence>
<feature type="domain" description="EF-hand" evidence="15">
    <location>
        <begin position="771"/>
        <end position="806"/>
    </location>
</feature>
<protein>
    <recommendedName>
        <fullName evidence="3">Mitochondrial proton/calcium exchanger protein</fullName>
    </recommendedName>
    <alternativeName>
        <fullName evidence="10">Leucine zipper-EF-hand-containing transmembrane protein 1</fullName>
    </alternativeName>
</protein>
<keyword evidence="5 14" id="KW-0812">Transmembrane</keyword>
<dbReference type="PANTHER" id="PTHR14009">
    <property type="entry name" value="LEUCINE ZIPPER-EF-HAND CONTAINING TRANSMEMBRANE PROTEIN"/>
    <property type="match status" value="1"/>
</dbReference>
<organism evidence="17 18">
    <name type="scientific">Linnemannia elongata AG-77</name>
    <dbReference type="NCBI Taxonomy" id="1314771"/>
    <lineage>
        <taxon>Eukaryota</taxon>
        <taxon>Fungi</taxon>
        <taxon>Fungi incertae sedis</taxon>
        <taxon>Mucoromycota</taxon>
        <taxon>Mortierellomycotina</taxon>
        <taxon>Mortierellomycetes</taxon>
        <taxon>Mortierellales</taxon>
        <taxon>Mortierellaceae</taxon>
        <taxon>Linnemannia</taxon>
    </lineage>
</organism>
<comment type="subcellular location">
    <subcellularLocation>
        <location evidence="1">Mitochondrion inner membrane</location>
        <topology evidence="1">Single-pass membrane protein</topology>
    </subcellularLocation>
</comment>
<evidence type="ECO:0000256" key="8">
    <source>
        <dbReference type="ARBA" id="ARBA00023128"/>
    </source>
</evidence>
<evidence type="ECO:0000256" key="5">
    <source>
        <dbReference type="ARBA" id="ARBA00022692"/>
    </source>
</evidence>
<evidence type="ECO:0000256" key="12">
    <source>
        <dbReference type="SAM" id="Coils"/>
    </source>
</evidence>
<dbReference type="GO" id="GO:0043022">
    <property type="term" value="F:ribosome binding"/>
    <property type="evidence" value="ECO:0007669"/>
    <property type="project" value="InterPro"/>
</dbReference>
<dbReference type="GO" id="GO:0015297">
    <property type="term" value="F:antiporter activity"/>
    <property type="evidence" value="ECO:0007669"/>
    <property type="project" value="UniProtKB-KW"/>
</dbReference>
<proteinExistence type="inferred from homology"/>
<evidence type="ECO:0000313" key="18">
    <source>
        <dbReference type="Proteomes" id="UP000078512"/>
    </source>
</evidence>
<gene>
    <name evidence="17" type="ORF">K457DRAFT_902437</name>
</gene>
<feature type="compositionally biased region" description="Polar residues" evidence="13">
    <location>
        <begin position="13"/>
        <end position="23"/>
    </location>
</feature>
<dbReference type="EMBL" id="KV442093">
    <property type="protein sequence ID" value="OAQ24508.1"/>
    <property type="molecule type" value="Genomic_DNA"/>
</dbReference>
<reference evidence="17 18" key="1">
    <citation type="submission" date="2016-05" db="EMBL/GenBank/DDBJ databases">
        <title>Genome sequencing reveals origins of a unique bacterial endosymbiosis in the earliest lineages of terrestrial Fungi.</title>
        <authorList>
            <consortium name="DOE Joint Genome Institute"/>
            <person name="Uehling J."/>
            <person name="Gryganskyi A."/>
            <person name="Hameed K."/>
            <person name="Tschaplinski T."/>
            <person name="Misztal P."/>
            <person name="Wu S."/>
            <person name="Desiro A."/>
            <person name="Vande Pol N."/>
            <person name="Du Z.-Y."/>
            <person name="Zienkiewicz A."/>
            <person name="Zienkiewicz K."/>
            <person name="Morin E."/>
            <person name="Tisserant E."/>
            <person name="Splivallo R."/>
            <person name="Hainaut M."/>
            <person name="Henrissat B."/>
            <person name="Ohm R."/>
            <person name="Kuo A."/>
            <person name="Yan J."/>
            <person name="Lipzen A."/>
            <person name="Nolan M."/>
            <person name="Labutti K."/>
            <person name="Barry K."/>
            <person name="Goldstein A."/>
            <person name="Labbe J."/>
            <person name="Schadt C."/>
            <person name="Tuskan G."/>
            <person name="Grigoriev I."/>
            <person name="Martin F."/>
            <person name="Vilgalys R."/>
            <person name="Bonito G."/>
        </authorList>
    </citation>
    <scope>NUCLEOTIDE SEQUENCE [LARGE SCALE GENOMIC DNA]</scope>
    <source>
        <strain evidence="17 18">AG-77</strain>
    </source>
</reference>
<evidence type="ECO:0000256" key="10">
    <source>
        <dbReference type="ARBA" id="ARBA00031360"/>
    </source>
</evidence>
<feature type="compositionally biased region" description="Polar residues" evidence="13">
    <location>
        <begin position="601"/>
        <end position="615"/>
    </location>
</feature>
<dbReference type="Pfam" id="PF07766">
    <property type="entry name" value="LETM1_RBD"/>
    <property type="match status" value="1"/>
</dbReference>
<evidence type="ECO:0000256" key="1">
    <source>
        <dbReference type="ARBA" id="ARBA00004434"/>
    </source>
</evidence>
<feature type="compositionally biased region" description="Low complexity" evidence="13">
    <location>
        <begin position="616"/>
        <end position="626"/>
    </location>
</feature>
<dbReference type="STRING" id="1314771.A0A197JHP0"/>
<dbReference type="Proteomes" id="UP000078512">
    <property type="component" value="Unassembled WGS sequence"/>
</dbReference>
<feature type="coiled-coil region" evidence="12">
    <location>
        <begin position="512"/>
        <end position="549"/>
    </location>
</feature>
<keyword evidence="6" id="KW-0999">Mitochondrion inner membrane</keyword>
<comment type="similarity">
    <text evidence="2">Belongs to the LETM1 family.</text>
</comment>
<evidence type="ECO:0000259" key="15">
    <source>
        <dbReference type="PROSITE" id="PS50222"/>
    </source>
</evidence>
<dbReference type="InterPro" id="IPR011992">
    <property type="entry name" value="EF-hand-dom_pair"/>
</dbReference>
<name>A0A197JHP0_9FUNG</name>
<feature type="transmembrane region" description="Helical" evidence="14">
    <location>
        <begin position="223"/>
        <end position="246"/>
    </location>
</feature>
<dbReference type="InterPro" id="IPR033122">
    <property type="entry name" value="LETM1-like_RBD"/>
</dbReference>
<feature type="domain" description="Letm1 RBD" evidence="16">
    <location>
        <begin position="269"/>
        <end position="506"/>
    </location>
</feature>
<dbReference type="Gene3D" id="1.10.238.10">
    <property type="entry name" value="EF-hand"/>
    <property type="match status" value="1"/>
</dbReference>
<evidence type="ECO:0000256" key="4">
    <source>
        <dbReference type="ARBA" id="ARBA00022449"/>
    </source>
</evidence>
<evidence type="ECO:0000256" key="2">
    <source>
        <dbReference type="ARBA" id="ARBA00009584"/>
    </source>
</evidence>
<evidence type="ECO:0000313" key="17">
    <source>
        <dbReference type="EMBL" id="OAQ24508.1"/>
    </source>
</evidence>
<feature type="compositionally biased region" description="Low complexity" evidence="13">
    <location>
        <begin position="685"/>
        <end position="708"/>
    </location>
</feature>
<sequence>MYRSILSAPRGGSSLSIHSTPTPLLQPRYHTTVIISPHPKPHLHSHRHILSTGRRRSQHSYQSAAISSSSSPSSAVSSLAFHPSALCSFRLLRSSQAAQQLLLKPTLDKETLLARSAELARIRITKGLVVGPLTTTTASSQAVNAAHKATTAGAGVGIGSDGAAIPKKSLWVRVKKELLHYWHGTKLLGTEIKISTKLANRLLHGSKLTRREQRQLRRTSGDLLRLIPFSVFIIVPFMEFLLPVALKLFPNMLPSTFEDRFAEEEKKRKLLKMRLEMAKFLQETIIQQHPNSAPTSTTTAHVNSTATGRAEAIKEFGECFRKVRSTDADELPPTTAEMIRVARLFGDELTVDNLTRPQLLSMCRYMNLNAFGTDNFLRYQIRTSMSSIRKDDKLIMTEGVDSLTEPELQAACQSRGINTTDVSSSRLRTELAQWLELHLTYSIPATILILSRTFSYSDSYIPDRPGKVLHATLSSLPNSLLHETELLHTEQAAHTAAAAAVAADPELKLRVLQQQEELIANEKAQEEEIRKLCMEQARVEKEIELLERQRIVEEQSANAAPIFLGSSYSTDDLLYRSPIDNATVTADATHSTQPVKEPAFSISSDSDQGFVKQQPTTAATTTNTTAHKSHLTTVQLLELRKALFVMTAPSPVIEERVKLEGLKEQQTQQAKVRQQEQGTFFSHDIISSSPSQQNQQDSNTATATATTAPETKVADRLLGSRVEKMISKLDEELQAYESYSQEKFKPMETNDRNELTVAEVEAALRIIKHTPDEETIRLIVQKLDIDGDGLIQLDHIFELADLVEQEEGTGGIFGEGVVVDGKRLRKIDVLKDS</sequence>
<evidence type="ECO:0000256" key="7">
    <source>
        <dbReference type="ARBA" id="ARBA00022989"/>
    </source>
</evidence>
<dbReference type="GO" id="GO:0030003">
    <property type="term" value="P:intracellular monoatomic cation homeostasis"/>
    <property type="evidence" value="ECO:0007669"/>
    <property type="project" value="TreeGrafter"/>
</dbReference>
<evidence type="ECO:0000256" key="6">
    <source>
        <dbReference type="ARBA" id="ARBA00022792"/>
    </source>
</evidence>
<keyword evidence="4" id="KW-0813">Transport</keyword>
<evidence type="ECO:0000259" key="16">
    <source>
        <dbReference type="PROSITE" id="PS51758"/>
    </source>
</evidence>
<dbReference type="SUPFAM" id="SSF47473">
    <property type="entry name" value="EF-hand"/>
    <property type="match status" value="1"/>
</dbReference>
<dbReference type="GO" id="GO:0005509">
    <property type="term" value="F:calcium ion binding"/>
    <property type="evidence" value="ECO:0007669"/>
    <property type="project" value="InterPro"/>
</dbReference>
<keyword evidence="12" id="KW-0175">Coiled coil</keyword>
<dbReference type="AlphaFoldDB" id="A0A197JHP0"/>
<dbReference type="GO" id="GO:0005743">
    <property type="term" value="C:mitochondrial inner membrane"/>
    <property type="evidence" value="ECO:0007669"/>
    <property type="project" value="UniProtKB-SubCell"/>
</dbReference>
<evidence type="ECO:0000256" key="9">
    <source>
        <dbReference type="ARBA" id="ARBA00023136"/>
    </source>
</evidence>
<feature type="region of interest" description="Disordered" evidence="13">
    <location>
        <begin position="37"/>
        <end position="71"/>
    </location>
</feature>
<evidence type="ECO:0000256" key="14">
    <source>
        <dbReference type="SAM" id="Phobius"/>
    </source>
</evidence>
<dbReference type="PROSITE" id="PS50222">
    <property type="entry name" value="EF_HAND_2"/>
    <property type="match status" value="1"/>
</dbReference>
<keyword evidence="4" id="KW-0050">Antiport</keyword>
<dbReference type="PANTHER" id="PTHR14009:SF1">
    <property type="entry name" value="MITOCHONDRIAL PROTON_CALCIUM EXCHANGER PROTEIN"/>
    <property type="match status" value="1"/>
</dbReference>
<evidence type="ECO:0000256" key="3">
    <source>
        <dbReference type="ARBA" id="ARBA00020557"/>
    </source>
</evidence>
<evidence type="ECO:0000256" key="13">
    <source>
        <dbReference type="SAM" id="MobiDB-lite"/>
    </source>
</evidence>
<keyword evidence="8 11" id="KW-0496">Mitochondrion</keyword>
<dbReference type="OrthoDB" id="275278at2759"/>
<feature type="region of interest" description="Disordered" evidence="13">
    <location>
        <begin position="588"/>
        <end position="628"/>
    </location>
</feature>
<dbReference type="InterPro" id="IPR002048">
    <property type="entry name" value="EF_hand_dom"/>
</dbReference>
<feature type="region of interest" description="Disordered" evidence="13">
    <location>
        <begin position="1"/>
        <end position="23"/>
    </location>
</feature>
<dbReference type="InterPro" id="IPR044202">
    <property type="entry name" value="LETM1/MDM38-like"/>
</dbReference>